<evidence type="ECO:0000256" key="1">
    <source>
        <dbReference type="ARBA" id="ARBA00004651"/>
    </source>
</evidence>
<keyword evidence="3 6" id="KW-0812">Transmembrane</keyword>
<evidence type="ECO:0000256" key="6">
    <source>
        <dbReference type="SAM" id="Phobius"/>
    </source>
</evidence>
<dbReference type="InterPro" id="IPR036259">
    <property type="entry name" value="MFS_trans_sf"/>
</dbReference>
<dbReference type="EMBL" id="FMXA01000026">
    <property type="protein sequence ID" value="SDA59986.1"/>
    <property type="molecule type" value="Genomic_DNA"/>
</dbReference>
<keyword evidence="4 6" id="KW-1133">Transmembrane helix</keyword>
<evidence type="ECO:0000256" key="4">
    <source>
        <dbReference type="ARBA" id="ARBA00022989"/>
    </source>
</evidence>
<feature type="transmembrane region" description="Helical" evidence="6">
    <location>
        <begin position="123"/>
        <end position="144"/>
    </location>
</feature>
<dbReference type="Pfam" id="PF07690">
    <property type="entry name" value="MFS_1"/>
    <property type="match status" value="1"/>
</dbReference>
<reference evidence="8 9" key="1">
    <citation type="submission" date="2016-10" db="EMBL/GenBank/DDBJ databases">
        <authorList>
            <person name="de Groot N.N."/>
        </authorList>
    </citation>
    <scope>NUCLEOTIDE SEQUENCE [LARGE SCALE GENOMIC DNA]</scope>
    <source>
        <strain evidence="8 9">DSM 15230</strain>
    </source>
</reference>
<feature type="transmembrane region" description="Helical" evidence="6">
    <location>
        <begin position="249"/>
        <end position="268"/>
    </location>
</feature>
<evidence type="ECO:0000256" key="3">
    <source>
        <dbReference type="ARBA" id="ARBA00022692"/>
    </source>
</evidence>
<keyword evidence="5 6" id="KW-0472">Membrane</keyword>
<dbReference type="SUPFAM" id="SSF103473">
    <property type="entry name" value="MFS general substrate transporter"/>
    <property type="match status" value="1"/>
</dbReference>
<evidence type="ECO:0000256" key="5">
    <source>
        <dbReference type="ARBA" id="ARBA00023136"/>
    </source>
</evidence>
<accession>A0A1G5WQL4</accession>
<name>A0A1G5WQL4_9FIRM</name>
<dbReference type="AlphaFoldDB" id="A0A1G5WQL4"/>
<dbReference type="InterPro" id="IPR020846">
    <property type="entry name" value="MFS_dom"/>
</dbReference>
<evidence type="ECO:0000259" key="7">
    <source>
        <dbReference type="PROSITE" id="PS50850"/>
    </source>
</evidence>
<feature type="transmembrane region" description="Helical" evidence="6">
    <location>
        <begin position="208"/>
        <end position="229"/>
    </location>
</feature>
<dbReference type="PROSITE" id="PS50850">
    <property type="entry name" value="MFS"/>
    <property type="match status" value="1"/>
</dbReference>
<evidence type="ECO:0000313" key="9">
    <source>
        <dbReference type="Proteomes" id="UP000199689"/>
    </source>
</evidence>
<dbReference type="InterPro" id="IPR052714">
    <property type="entry name" value="MFS_Exporter"/>
</dbReference>
<feature type="domain" description="Major facilitator superfamily (MFS) profile" evidence="7">
    <location>
        <begin position="1"/>
        <end position="301"/>
    </location>
</feature>
<keyword evidence="2" id="KW-0813">Transport</keyword>
<gene>
    <name evidence="8" type="ORF">SAMN02910343_01513</name>
</gene>
<feature type="transmembrane region" description="Helical" evidence="6">
    <location>
        <begin position="18"/>
        <end position="39"/>
    </location>
</feature>
<dbReference type="GO" id="GO:0005886">
    <property type="term" value="C:plasma membrane"/>
    <property type="evidence" value="ECO:0007669"/>
    <property type="project" value="UniProtKB-SubCell"/>
</dbReference>
<dbReference type="PANTHER" id="PTHR23531:SF2">
    <property type="entry name" value="PERMEASE"/>
    <property type="match status" value="1"/>
</dbReference>
<dbReference type="GO" id="GO:0022857">
    <property type="term" value="F:transmembrane transporter activity"/>
    <property type="evidence" value="ECO:0007669"/>
    <property type="project" value="InterPro"/>
</dbReference>
<comment type="subcellular location">
    <subcellularLocation>
        <location evidence="1">Cell membrane</location>
        <topology evidence="1">Multi-pass membrane protein</topology>
    </subcellularLocation>
</comment>
<dbReference type="Proteomes" id="UP000199689">
    <property type="component" value="Unassembled WGS sequence"/>
</dbReference>
<feature type="transmembrane region" description="Helical" evidence="6">
    <location>
        <begin position="274"/>
        <end position="294"/>
    </location>
</feature>
<sequence length="302" mass="32501">MVAFGFVHSLNSILALRLVHGILFALGTTASATLAVLVLPRNRKGEGIGYFSVTNNIAMVIGPLVGLLLIQYMGARGLFIFTSLMGLLAVLVGNIRKLPQDIVLPAKKKQAGIHWSDFVEASALPYALLGGLVFFAYGGVLTYIPMYMKSLHLGSYTSIFFMTFASVIVLTRPLIGYLFDHHGADWTVYPGFFFFISGFFFFSGVHGVISLIISAAVLGVGFGALSPAFQTLAVREAPASRAGVATSTYFWSLDISVGLAAVLLGMVVQSVGYSVTFGIICTGVVCLAVAYYIYRTRFLKKK</sequence>
<protein>
    <submittedName>
        <fullName evidence="8">Predicted arabinose efflux permease, MFS family</fullName>
    </submittedName>
</protein>
<evidence type="ECO:0000313" key="8">
    <source>
        <dbReference type="EMBL" id="SDA59986.1"/>
    </source>
</evidence>
<dbReference type="STRING" id="209880.SAMN02910343_01513"/>
<keyword evidence="9" id="KW-1185">Reference proteome</keyword>
<proteinExistence type="predicted"/>
<dbReference type="PANTHER" id="PTHR23531">
    <property type="entry name" value="QUINOLENE RESISTANCE PROTEIN NORA"/>
    <property type="match status" value="1"/>
</dbReference>
<dbReference type="InterPro" id="IPR011701">
    <property type="entry name" value="MFS"/>
</dbReference>
<feature type="transmembrane region" description="Helical" evidence="6">
    <location>
        <begin position="51"/>
        <end position="72"/>
    </location>
</feature>
<feature type="transmembrane region" description="Helical" evidence="6">
    <location>
        <begin position="156"/>
        <end position="179"/>
    </location>
</feature>
<dbReference type="GeneID" id="87756504"/>
<organism evidence="8 9">
    <name type="scientific">Allisonella histaminiformans</name>
    <dbReference type="NCBI Taxonomy" id="209880"/>
    <lineage>
        <taxon>Bacteria</taxon>
        <taxon>Bacillati</taxon>
        <taxon>Bacillota</taxon>
        <taxon>Negativicutes</taxon>
        <taxon>Veillonellales</taxon>
        <taxon>Veillonellaceae</taxon>
        <taxon>Allisonella</taxon>
    </lineage>
</organism>
<evidence type="ECO:0000256" key="2">
    <source>
        <dbReference type="ARBA" id="ARBA00022448"/>
    </source>
</evidence>
<dbReference type="RefSeq" id="WP_234944964.1">
    <property type="nucleotide sequence ID" value="NZ_FMXA01000026.1"/>
</dbReference>
<dbReference type="Gene3D" id="1.20.1250.20">
    <property type="entry name" value="MFS general substrate transporter like domains"/>
    <property type="match status" value="1"/>
</dbReference>
<feature type="transmembrane region" description="Helical" evidence="6">
    <location>
        <begin position="186"/>
        <end position="202"/>
    </location>
</feature>
<feature type="transmembrane region" description="Helical" evidence="6">
    <location>
        <begin position="78"/>
        <end position="95"/>
    </location>
</feature>